<reference evidence="4" key="1">
    <citation type="submission" date="2016-11" db="EMBL/GenBank/DDBJ databases">
        <authorList>
            <person name="Varghese N."/>
            <person name="Submissions S."/>
        </authorList>
    </citation>
    <scope>NUCLEOTIDE SEQUENCE [LARGE SCALE GENOMIC DNA]</scope>
    <source>
        <strain evidence="4">DSM 29440</strain>
    </source>
</reference>
<dbReference type="EMBL" id="FSRL01000001">
    <property type="protein sequence ID" value="SIN90990.1"/>
    <property type="molecule type" value="Genomic_DNA"/>
</dbReference>
<dbReference type="Proteomes" id="UP000184932">
    <property type="component" value="Unassembled WGS sequence"/>
</dbReference>
<feature type="chain" id="PRO_5009935845" evidence="2">
    <location>
        <begin position="31"/>
        <end position="194"/>
    </location>
</feature>
<keyword evidence="2" id="KW-0732">Signal</keyword>
<feature type="region of interest" description="Disordered" evidence="1">
    <location>
        <begin position="115"/>
        <end position="143"/>
    </location>
</feature>
<sequence length="194" mass="18784">MTQGKMFRMTATLTGAALLAGAFGAAPAEAARSGMKSGAQVRVILARQSYTDVIANLENDGYRVVKMTSTMLGRVKIIAQNRVHLREIVVSRSTGEIKHDVILKVFNTNLGDGAAATTKKSRTGVSVEAGGGGSTGGTTGGGVSASVGGSGGVNASVGSGGVSASVGGSGGVNASAGKGGVSASVGGIGVSLGN</sequence>
<evidence type="ECO:0000313" key="3">
    <source>
        <dbReference type="EMBL" id="SIN90990.1"/>
    </source>
</evidence>
<protein>
    <submittedName>
        <fullName evidence="3">Uncharacterized protein</fullName>
    </submittedName>
</protein>
<dbReference type="RefSeq" id="WP_074255499.1">
    <property type="nucleotide sequence ID" value="NZ_FSRL01000001.1"/>
</dbReference>
<evidence type="ECO:0000313" key="4">
    <source>
        <dbReference type="Proteomes" id="UP000184932"/>
    </source>
</evidence>
<proteinExistence type="predicted"/>
<accession>A0A1N6F6U9</accession>
<keyword evidence="4" id="KW-1185">Reference proteome</keyword>
<organism evidence="3 4">
    <name type="scientific">Vannielia litorea</name>
    <dbReference type="NCBI Taxonomy" id="1217970"/>
    <lineage>
        <taxon>Bacteria</taxon>
        <taxon>Pseudomonadati</taxon>
        <taxon>Pseudomonadota</taxon>
        <taxon>Alphaproteobacteria</taxon>
        <taxon>Rhodobacterales</taxon>
        <taxon>Paracoccaceae</taxon>
        <taxon>Vannielia</taxon>
    </lineage>
</organism>
<evidence type="ECO:0000256" key="2">
    <source>
        <dbReference type="SAM" id="SignalP"/>
    </source>
</evidence>
<dbReference type="OrthoDB" id="7876200at2"/>
<dbReference type="AlphaFoldDB" id="A0A1N6F6U9"/>
<evidence type="ECO:0000256" key="1">
    <source>
        <dbReference type="SAM" id="MobiDB-lite"/>
    </source>
</evidence>
<name>A0A1N6F6U9_9RHOB</name>
<feature type="signal peptide" evidence="2">
    <location>
        <begin position="1"/>
        <end position="30"/>
    </location>
</feature>
<feature type="compositionally biased region" description="Gly residues" evidence="1">
    <location>
        <begin position="129"/>
        <end position="143"/>
    </location>
</feature>
<gene>
    <name evidence="3" type="ORF">SAMN05444002_1425</name>
</gene>